<dbReference type="InterPro" id="IPR003018">
    <property type="entry name" value="GAF"/>
</dbReference>
<dbReference type="SUPFAM" id="SSF55781">
    <property type="entry name" value="GAF domain-like"/>
    <property type="match status" value="1"/>
</dbReference>
<feature type="domain" description="GAF" evidence="1">
    <location>
        <begin position="14"/>
        <end position="79"/>
    </location>
</feature>
<dbReference type="Gene3D" id="3.30.450.40">
    <property type="match status" value="1"/>
</dbReference>
<accession>A0A444TXE3</accession>
<dbReference type="AlphaFoldDB" id="A0A444TXE3"/>
<evidence type="ECO:0000313" key="2">
    <source>
        <dbReference type="EMBL" id="RXM27613.1"/>
    </source>
</evidence>
<protein>
    <submittedName>
        <fullName evidence="2">Dual 3',5'-cyclic-AMP and-GMP phosphodiesterase 11A</fullName>
    </submittedName>
</protein>
<evidence type="ECO:0000259" key="1">
    <source>
        <dbReference type="Pfam" id="PF01590"/>
    </source>
</evidence>
<comment type="caution">
    <text evidence="2">The sequence shown here is derived from an EMBL/GenBank/DDBJ whole genome shotgun (WGS) entry which is preliminary data.</text>
</comment>
<evidence type="ECO:0000313" key="3">
    <source>
        <dbReference type="Proteomes" id="UP000289886"/>
    </source>
</evidence>
<gene>
    <name evidence="2" type="ORF">EOD39_2915</name>
</gene>
<dbReference type="Proteomes" id="UP000289886">
    <property type="component" value="Unassembled WGS sequence"/>
</dbReference>
<sequence length="118" mass="12820">MHKTSSQKPVCDSSQCLTSLDHRFSDEIDKLAVYKTKSILCMAIHNSDGEVTGVVQAINKNPNGAPFTEGDEKLQQCVGQSRGGLPGYALTIGVGRGSAIGAQTFYEFRKVRVENETR</sequence>
<proteinExistence type="predicted"/>
<dbReference type="InterPro" id="IPR029016">
    <property type="entry name" value="GAF-like_dom_sf"/>
</dbReference>
<reference evidence="2 3" key="1">
    <citation type="submission" date="2019-01" db="EMBL/GenBank/DDBJ databases">
        <title>Draft Genome and Complete Hox-Cluster Characterization of the Sterlet Sturgeon (Acipenser ruthenus).</title>
        <authorList>
            <person name="Wei Q."/>
        </authorList>
    </citation>
    <scope>NUCLEOTIDE SEQUENCE [LARGE SCALE GENOMIC DNA]</scope>
    <source>
        <strain evidence="2">WHYD16114868_AA</strain>
        <tissue evidence="2">Blood</tissue>
    </source>
</reference>
<keyword evidence="3" id="KW-1185">Reference proteome</keyword>
<dbReference type="Pfam" id="PF01590">
    <property type="entry name" value="GAF"/>
    <property type="match status" value="1"/>
</dbReference>
<organism evidence="2 3">
    <name type="scientific">Acipenser ruthenus</name>
    <name type="common">Sterlet sturgeon</name>
    <dbReference type="NCBI Taxonomy" id="7906"/>
    <lineage>
        <taxon>Eukaryota</taxon>
        <taxon>Metazoa</taxon>
        <taxon>Chordata</taxon>
        <taxon>Craniata</taxon>
        <taxon>Vertebrata</taxon>
        <taxon>Euteleostomi</taxon>
        <taxon>Actinopterygii</taxon>
        <taxon>Chondrostei</taxon>
        <taxon>Acipenseriformes</taxon>
        <taxon>Acipenseridae</taxon>
        <taxon>Acipenser</taxon>
    </lineage>
</organism>
<name>A0A444TXE3_ACIRT</name>
<dbReference type="EMBL" id="SCEB01215799">
    <property type="protein sequence ID" value="RXM27613.1"/>
    <property type="molecule type" value="Genomic_DNA"/>
</dbReference>